<sequence length="458" mass="50155">MAFTFRLPDIGEGIHEGEIVKWFVKAGDQVKEDDILAEVQNDKAVVEIPSPVEGTVEEILVEEGTVAIVGDALIRFDAPGYEDLKLKGDDHHESNESSKTEAQVQSTAESGQDMKKQEAPKAKEEAAKPEAPSQTEKATPQSEEDTSNKRIIAMPSVRKYAREKGVEIQQVSGTGKNGRVLKEDIESFLNGGGQPDAASEEVNETKQTEAVETQKETKQVAPEGEFPETREKMSGIRKAIAKAMVHSKHTAPHVTLMDEVDVTELVAHRKQFKDIAAEQGVKLTYLPYVVKALISTLRKYPEFNRSLDDATQEIIQKHYYNIGIAADTEKGLLVPVIKHADRKSVFGLSQEINELAVKARDGKLASHEMKGASISITNIGSAGGQWFTPVINHPEVAILGIGRISEKPVIKNGEIVAAHVLALSLSFDHRMIDGATAQNALNHLKRLLSEPQLLLMEA</sequence>
<dbReference type="InterPro" id="IPR050743">
    <property type="entry name" value="2-oxoacid_DH_E2_comp"/>
</dbReference>
<dbReference type="Gene3D" id="2.40.50.100">
    <property type="match status" value="1"/>
</dbReference>
<dbReference type="PROSITE" id="PS00189">
    <property type="entry name" value="LIPOYL"/>
    <property type="match status" value="1"/>
</dbReference>
<dbReference type="PANTHER" id="PTHR43178:SF5">
    <property type="entry name" value="LIPOAMIDE ACYLTRANSFERASE COMPONENT OF BRANCHED-CHAIN ALPHA-KETO ACID DEHYDROGENASE COMPLEX, MITOCHONDRIAL"/>
    <property type="match status" value="1"/>
</dbReference>
<dbReference type="InterPro" id="IPR004167">
    <property type="entry name" value="PSBD"/>
</dbReference>
<keyword evidence="3 6" id="KW-0808">Transferase</keyword>
<feature type="compositionally biased region" description="Basic and acidic residues" evidence="7">
    <location>
        <begin position="85"/>
        <end position="99"/>
    </location>
</feature>
<keyword evidence="5 6" id="KW-0012">Acyltransferase</keyword>
<feature type="region of interest" description="Disordered" evidence="7">
    <location>
        <begin position="85"/>
        <end position="153"/>
    </location>
</feature>
<dbReference type="InterPro" id="IPR036625">
    <property type="entry name" value="E3-bd_dom_sf"/>
</dbReference>
<dbReference type="SUPFAM" id="SSF52777">
    <property type="entry name" value="CoA-dependent acyltransferases"/>
    <property type="match status" value="1"/>
</dbReference>
<dbReference type="Pfam" id="PF02817">
    <property type="entry name" value="E3_binding"/>
    <property type="match status" value="1"/>
</dbReference>
<name>A0ABR8XI38_9BACL</name>
<evidence type="ECO:0000256" key="7">
    <source>
        <dbReference type="SAM" id="MobiDB-lite"/>
    </source>
</evidence>
<evidence type="ECO:0000313" key="11">
    <source>
        <dbReference type="Proteomes" id="UP000600565"/>
    </source>
</evidence>
<dbReference type="EMBL" id="JACSPW010000001">
    <property type="protein sequence ID" value="MBD8031598.1"/>
    <property type="molecule type" value="Genomic_DNA"/>
</dbReference>
<comment type="similarity">
    <text evidence="2 6">Belongs to the 2-oxoacid dehydrogenase family.</text>
</comment>
<accession>A0ABR8XI38</accession>
<evidence type="ECO:0000313" key="10">
    <source>
        <dbReference type="EMBL" id="MBD8031598.1"/>
    </source>
</evidence>
<dbReference type="InterPro" id="IPR011053">
    <property type="entry name" value="Single_hybrid_motif"/>
</dbReference>
<dbReference type="SUPFAM" id="SSF47005">
    <property type="entry name" value="Peripheral subunit-binding domain of 2-oxo acid dehydrogenase complex"/>
    <property type="match status" value="1"/>
</dbReference>
<dbReference type="SUPFAM" id="SSF51230">
    <property type="entry name" value="Single hybrid motif"/>
    <property type="match status" value="1"/>
</dbReference>
<dbReference type="Gene3D" id="3.30.559.10">
    <property type="entry name" value="Chloramphenicol acetyltransferase-like domain"/>
    <property type="match status" value="1"/>
</dbReference>
<evidence type="ECO:0000256" key="2">
    <source>
        <dbReference type="ARBA" id="ARBA00007317"/>
    </source>
</evidence>
<feature type="compositionally biased region" description="Basic and acidic residues" evidence="7">
    <location>
        <begin position="203"/>
        <end position="218"/>
    </location>
</feature>
<protein>
    <recommendedName>
        <fullName evidence="6">Dihydrolipoamide acetyltransferase component of pyruvate dehydrogenase complex</fullName>
        <ecNumber evidence="6">2.3.1.-</ecNumber>
    </recommendedName>
</protein>
<dbReference type="InterPro" id="IPR000089">
    <property type="entry name" value="Biotin_lipoyl"/>
</dbReference>
<evidence type="ECO:0000259" key="8">
    <source>
        <dbReference type="PROSITE" id="PS50968"/>
    </source>
</evidence>
<dbReference type="Gene3D" id="4.10.320.10">
    <property type="entry name" value="E3-binding domain"/>
    <property type="match status" value="1"/>
</dbReference>
<comment type="cofactor">
    <cofactor evidence="1 6">
        <name>(R)-lipoate</name>
        <dbReference type="ChEBI" id="CHEBI:83088"/>
    </cofactor>
</comment>
<feature type="domain" description="Peripheral subunit-binding (PSBD)" evidence="9">
    <location>
        <begin position="152"/>
        <end position="189"/>
    </location>
</feature>
<dbReference type="InterPro" id="IPR023213">
    <property type="entry name" value="CAT-like_dom_sf"/>
</dbReference>
<evidence type="ECO:0000256" key="3">
    <source>
        <dbReference type="ARBA" id="ARBA00022679"/>
    </source>
</evidence>
<evidence type="ECO:0000256" key="6">
    <source>
        <dbReference type="RuleBase" id="RU003423"/>
    </source>
</evidence>
<feature type="compositionally biased region" description="Basic and acidic residues" evidence="7">
    <location>
        <begin position="112"/>
        <end position="128"/>
    </location>
</feature>
<dbReference type="EC" id="2.3.1.-" evidence="6"/>
<proteinExistence type="inferred from homology"/>
<dbReference type="CDD" id="cd06849">
    <property type="entry name" value="lipoyl_domain"/>
    <property type="match status" value="1"/>
</dbReference>
<dbReference type="PROSITE" id="PS51826">
    <property type="entry name" value="PSBD"/>
    <property type="match status" value="1"/>
</dbReference>
<evidence type="ECO:0000256" key="1">
    <source>
        <dbReference type="ARBA" id="ARBA00001938"/>
    </source>
</evidence>
<keyword evidence="11" id="KW-1185">Reference proteome</keyword>
<gene>
    <name evidence="10" type="ORF">H9632_00865</name>
</gene>
<evidence type="ECO:0000256" key="5">
    <source>
        <dbReference type="ARBA" id="ARBA00023315"/>
    </source>
</evidence>
<dbReference type="InterPro" id="IPR001078">
    <property type="entry name" value="2-oxoacid_DH_actylTfrase"/>
</dbReference>
<feature type="compositionally biased region" description="Polar residues" evidence="7">
    <location>
        <begin position="100"/>
        <end position="110"/>
    </location>
</feature>
<reference evidence="10 11" key="1">
    <citation type="submission" date="2020-08" db="EMBL/GenBank/DDBJ databases">
        <title>A Genomic Blueprint of the Chicken Gut Microbiome.</title>
        <authorList>
            <person name="Gilroy R."/>
            <person name="Ravi A."/>
            <person name="Getino M."/>
            <person name="Pursley I."/>
            <person name="Horton D.L."/>
            <person name="Alikhan N.-F."/>
            <person name="Baker D."/>
            <person name="Gharbi K."/>
            <person name="Hall N."/>
            <person name="Watson M."/>
            <person name="Adriaenssens E.M."/>
            <person name="Foster-Nyarko E."/>
            <person name="Jarju S."/>
            <person name="Secka A."/>
            <person name="Antonio M."/>
            <person name="Oren A."/>
            <person name="Chaudhuri R."/>
            <person name="La Ragione R.M."/>
            <person name="Hildebrand F."/>
            <person name="Pallen M.J."/>
        </authorList>
    </citation>
    <scope>NUCLEOTIDE SEQUENCE [LARGE SCALE GENOMIC DNA]</scope>
    <source>
        <strain evidence="10 11">Sa1YVA6</strain>
    </source>
</reference>
<dbReference type="PROSITE" id="PS50968">
    <property type="entry name" value="BIOTINYL_LIPOYL"/>
    <property type="match status" value="1"/>
</dbReference>
<evidence type="ECO:0000256" key="4">
    <source>
        <dbReference type="ARBA" id="ARBA00022823"/>
    </source>
</evidence>
<feature type="region of interest" description="Disordered" evidence="7">
    <location>
        <begin position="190"/>
        <end position="228"/>
    </location>
</feature>
<comment type="caution">
    <text evidence="10">The sequence shown here is derived from an EMBL/GenBank/DDBJ whole genome shotgun (WGS) entry which is preliminary data.</text>
</comment>
<feature type="domain" description="Lipoyl-binding" evidence="8">
    <location>
        <begin position="2"/>
        <end position="77"/>
    </location>
</feature>
<dbReference type="Proteomes" id="UP000600565">
    <property type="component" value="Unassembled WGS sequence"/>
</dbReference>
<dbReference type="Pfam" id="PF00364">
    <property type="entry name" value="Biotin_lipoyl"/>
    <property type="match status" value="1"/>
</dbReference>
<dbReference type="InterPro" id="IPR003016">
    <property type="entry name" value="2-oxoA_DH_lipoyl-BS"/>
</dbReference>
<organism evidence="10 11">
    <name type="scientific">Solibacillus merdavium</name>
    <dbReference type="NCBI Taxonomy" id="2762218"/>
    <lineage>
        <taxon>Bacteria</taxon>
        <taxon>Bacillati</taxon>
        <taxon>Bacillota</taxon>
        <taxon>Bacilli</taxon>
        <taxon>Bacillales</taxon>
        <taxon>Caryophanaceae</taxon>
        <taxon>Solibacillus</taxon>
    </lineage>
</organism>
<dbReference type="Pfam" id="PF00198">
    <property type="entry name" value="2-oxoacid_dh"/>
    <property type="match status" value="1"/>
</dbReference>
<evidence type="ECO:0000259" key="9">
    <source>
        <dbReference type="PROSITE" id="PS51826"/>
    </source>
</evidence>
<dbReference type="RefSeq" id="WP_191702244.1">
    <property type="nucleotide sequence ID" value="NZ_JACSPW010000001.1"/>
</dbReference>
<dbReference type="PANTHER" id="PTHR43178">
    <property type="entry name" value="DIHYDROLIPOAMIDE ACETYLTRANSFERASE COMPONENT OF PYRUVATE DEHYDROGENASE COMPLEX"/>
    <property type="match status" value="1"/>
</dbReference>
<keyword evidence="4 6" id="KW-0450">Lipoyl</keyword>